<dbReference type="Proteomes" id="UP000587462">
    <property type="component" value="Unassembled WGS sequence"/>
</dbReference>
<sequence>MAAGRSVVSARRQDAFEGLMDRIAAAADLFGAFLRFAIGDAEEEEE</sequence>
<dbReference type="AlphaFoldDB" id="A0A7Y7B722"/>
<evidence type="ECO:0000313" key="2">
    <source>
        <dbReference type="Proteomes" id="UP000587462"/>
    </source>
</evidence>
<name>A0A7Y7B722_STRMO</name>
<dbReference type="EMBL" id="JABBXF010000046">
    <property type="protein sequence ID" value="NVK80034.1"/>
    <property type="molecule type" value="Genomic_DNA"/>
</dbReference>
<dbReference type="RefSeq" id="WP_171083547.1">
    <property type="nucleotide sequence ID" value="NZ_BNBU01000008.1"/>
</dbReference>
<protein>
    <submittedName>
        <fullName evidence="1">Uncharacterized protein</fullName>
    </submittedName>
</protein>
<reference evidence="1 2" key="1">
    <citation type="submission" date="2020-04" db="EMBL/GenBank/DDBJ databases">
        <title>Draft Genome Sequence of Streptomyces morookaense DSM 40503, an 8-azaguanine-producing strain.</title>
        <authorList>
            <person name="Qi J."/>
            <person name="Gao J.-M."/>
        </authorList>
    </citation>
    <scope>NUCLEOTIDE SEQUENCE [LARGE SCALE GENOMIC DNA]</scope>
    <source>
        <strain evidence="1 2">DSM 40503</strain>
    </source>
</reference>
<organism evidence="1 2">
    <name type="scientific">Streptomyces morookaense</name>
    <name type="common">Streptoverticillium morookaense</name>
    <dbReference type="NCBI Taxonomy" id="1970"/>
    <lineage>
        <taxon>Bacteria</taxon>
        <taxon>Bacillati</taxon>
        <taxon>Actinomycetota</taxon>
        <taxon>Actinomycetes</taxon>
        <taxon>Kitasatosporales</taxon>
        <taxon>Streptomycetaceae</taxon>
        <taxon>Streptomyces</taxon>
    </lineage>
</organism>
<comment type="caution">
    <text evidence="1">The sequence shown here is derived from an EMBL/GenBank/DDBJ whole genome shotgun (WGS) entry which is preliminary data.</text>
</comment>
<accession>A0A7Y7B722</accession>
<proteinExistence type="predicted"/>
<evidence type="ECO:0000313" key="1">
    <source>
        <dbReference type="EMBL" id="NVK80034.1"/>
    </source>
</evidence>
<keyword evidence="2" id="KW-1185">Reference proteome</keyword>
<gene>
    <name evidence="1" type="ORF">HG542_20530</name>
</gene>